<dbReference type="PANTHER" id="PTHR42861">
    <property type="entry name" value="CALCIUM-TRANSPORTING ATPASE"/>
    <property type="match status" value="1"/>
</dbReference>
<comment type="subcellular location">
    <subcellularLocation>
        <location evidence="1">Membrane</location>
        <topology evidence="1">Multi-pass membrane protein</topology>
    </subcellularLocation>
</comment>
<feature type="domain" description="Cation-transporting P-type ATPase N-terminal" evidence="12">
    <location>
        <begin position="1"/>
        <end position="66"/>
    </location>
</feature>
<dbReference type="SFLD" id="SFLDG00002">
    <property type="entry name" value="C1.7:_P-type_atpase_like"/>
    <property type="match status" value="1"/>
</dbReference>
<comment type="caution">
    <text evidence="13">The sequence shown here is derived from an EMBL/GenBank/DDBJ whole genome shotgun (WGS) entry which is preliminary data.</text>
</comment>
<feature type="region of interest" description="Disordered" evidence="8">
    <location>
        <begin position="417"/>
        <end position="436"/>
    </location>
</feature>
<feature type="region of interest" description="Disordered" evidence="8">
    <location>
        <begin position="624"/>
        <end position="654"/>
    </location>
</feature>
<evidence type="ECO:0000256" key="1">
    <source>
        <dbReference type="ARBA" id="ARBA00004141"/>
    </source>
</evidence>
<dbReference type="SUPFAM" id="SSF81660">
    <property type="entry name" value="Metal cation-transporting ATPase, ATP-binding domain N"/>
    <property type="match status" value="1"/>
</dbReference>
<dbReference type="Pfam" id="PF00690">
    <property type="entry name" value="Cation_ATPase_N"/>
    <property type="match status" value="1"/>
</dbReference>
<dbReference type="AlphaFoldDB" id="A0A5A8DYE7"/>
<dbReference type="SFLD" id="SFLDF00027">
    <property type="entry name" value="p-type_atpase"/>
    <property type="match status" value="1"/>
</dbReference>
<dbReference type="SFLD" id="SFLDS00003">
    <property type="entry name" value="Haloacid_Dehalogenase"/>
    <property type="match status" value="1"/>
</dbReference>
<evidence type="ECO:0008006" key="15">
    <source>
        <dbReference type="Google" id="ProtNLM"/>
    </source>
</evidence>
<dbReference type="InterPro" id="IPR001757">
    <property type="entry name" value="P_typ_ATPase"/>
</dbReference>
<evidence type="ECO:0000259" key="10">
    <source>
        <dbReference type="Pfam" id="PF00122"/>
    </source>
</evidence>
<dbReference type="InterPro" id="IPR023298">
    <property type="entry name" value="ATPase_P-typ_TM_dom_sf"/>
</dbReference>
<dbReference type="PROSITE" id="PS00154">
    <property type="entry name" value="ATPASE_E1_E2"/>
    <property type="match status" value="1"/>
</dbReference>
<dbReference type="GO" id="GO:0005524">
    <property type="term" value="F:ATP binding"/>
    <property type="evidence" value="ECO:0007669"/>
    <property type="project" value="UniProtKB-KW"/>
</dbReference>
<dbReference type="EMBL" id="VLTL01000026">
    <property type="protein sequence ID" value="KAA0168820.1"/>
    <property type="molecule type" value="Genomic_DNA"/>
</dbReference>
<keyword evidence="4" id="KW-0067">ATP-binding</keyword>
<dbReference type="Gene3D" id="3.40.50.1000">
    <property type="entry name" value="HAD superfamily/HAD-like"/>
    <property type="match status" value="2"/>
</dbReference>
<dbReference type="Pfam" id="PF00122">
    <property type="entry name" value="E1-E2_ATPase"/>
    <property type="match status" value="1"/>
</dbReference>
<dbReference type="Gene3D" id="2.70.150.10">
    <property type="entry name" value="Calcium-transporting ATPase, cytoplasmic transduction domain A"/>
    <property type="match status" value="1"/>
</dbReference>
<dbReference type="InterPro" id="IPR044492">
    <property type="entry name" value="P_typ_ATPase_HD_dom"/>
</dbReference>
<evidence type="ECO:0000256" key="3">
    <source>
        <dbReference type="ARBA" id="ARBA00022741"/>
    </source>
</evidence>
<evidence type="ECO:0000256" key="7">
    <source>
        <dbReference type="ARBA" id="ARBA00023136"/>
    </source>
</evidence>
<organism evidence="13 14">
    <name type="scientific">Cafeteria roenbergensis</name>
    <name type="common">Marine flagellate</name>
    <dbReference type="NCBI Taxonomy" id="33653"/>
    <lineage>
        <taxon>Eukaryota</taxon>
        <taxon>Sar</taxon>
        <taxon>Stramenopiles</taxon>
        <taxon>Bigyra</taxon>
        <taxon>Opalozoa</taxon>
        <taxon>Bicosoecida</taxon>
        <taxon>Cafeteriaceae</taxon>
        <taxon>Cafeteria</taxon>
    </lineage>
</organism>
<dbReference type="SUPFAM" id="SSF56784">
    <property type="entry name" value="HAD-like"/>
    <property type="match status" value="1"/>
</dbReference>
<name>A0A5A8DYE7_CAFRO</name>
<dbReference type="Pfam" id="PF00689">
    <property type="entry name" value="Cation_ATPase_C"/>
    <property type="match status" value="1"/>
</dbReference>
<dbReference type="InterPro" id="IPR023299">
    <property type="entry name" value="ATPase_P-typ_cyto_dom_N"/>
</dbReference>
<dbReference type="SUPFAM" id="SSF81665">
    <property type="entry name" value="Calcium ATPase, transmembrane domain M"/>
    <property type="match status" value="1"/>
</dbReference>
<keyword evidence="3" id="KW-0547">Nucleotide-binding</keyword>
<proteinExistence type="predicted"/>
<dbReference type="Pfam" id="PF13246">
    <property type="entry name" value="Cation_ATPase"/>
    <property type="match status" value="2"/>
</dbReference>
<evidence type="ECO:0000256" key="8">
    <source>
        <dbReference type="SAM" id="MobiDB-lite"/>
    </source>
</evidence>
<evidence type="ECO:0000256" key="2">
    <source>
        <dbReference type="ARBA" id="ARBA00022692"/>
    </source>
</evidence>
<feature type="region of interest" description="Disordered" evidence="8">
    <location>
        <begin position="1037"/>
        <end position="1094"/>
    </location>
</feature>
<feature type="compositionally biased region" description="Basic and acidic residues" evidence="8">
    <location>
        <begin position="1048"/>
        <end position="1059"/>
    </location>
</feature>
<sequence length="1094" mass="111306">MPVEDVVGAMRTDLHRGLEPSEAQRRRLACATGISDDGDDEGIFSKVVDNLKDPTIMLLLASMAVSCVLGQWDDAAAIGVAVALVVGIGVAQEMHADKAVAALRDLAPARCRVIRAGHVQEVDAASAVPGDVVLLAAGDRVPADMRITAAASLRLDESVLTGEADAQTKRQRETPEGAALAERSSMAFLGTLAVAGHGRGVVTAVGPQSVYGSIKELIERASKERRRSVLQEQMDALGQRLSVASIGLIIVIGAIGLLRGRNWLDTVQVAISLAVAAIPEGLPVVTTVTLAVGVQRLAAEKAVCRRLQALTDLGSSRLVVVTDKTGTLTQNRMRLEVAYLAPPAGPGAARSGAADVGAVALSERAGGAESSSHGVVVAAKAVASAAGRSGSGQVVAFLPDSGAGSDTGAGARVPWELLSDSSGHSGAGGPATGRKATADSNPVLFRLLHGAALCSNAHSDGAGGVIGPATEVALVEAAHEAGLLAIHERHERIAEVPFSSDRKWMAVQVRELAPGAASASAPEEDVAEAAAAAAAAAAGSGGGGEGEDGAPTCLPRQDGAHVWVKGAPERVLAMCGFVAGPDGVAMPLSAAGRADILAAQAAASGCALRVLAVAEGAELTEADSAAARTAGDSAPASDQEKRPSGGPGHVTRSVPQGLTFVGLVALMDPPRPTAGPSVALLRACGIRSVMLTGDAEQTARAVARLVGIEGVGEDPEAPPTAVSGASLDAASELDLGRLVGAATVFYRVSPAHKLRVVKALQARGLTVACFGDGVNDAPALRAADVGVAMGLHGTQVAREAADVVLLDDRFETLVRGVEAGRSIFRNVRAFVRFQVASSIALLVLVTVCYAAGADSPLNATMVLMANVLIDGPPAQTLGLEHVEPASVRKPARREDEHILTPRLFARTALTAVIMSGALLGSYWRRILDGVVSRRDSTLVFATFVVLDMASAYVARCGDRPLLSVPVLGNKPFAVATAGVLAFLALAVHAPPLQAVFSTEAIRASDWLFILALAAAVILADELAKPFLAEPAAAGPAVAPASRTGEAGARLRTESDEQRLLGDVSGRGGSESGATLSAGAANVPGDSPRVRRRGS</sequence>
<evidence type="ECO:0000256" key="4">
    <source>
        <dbReference type="ARBA" id="ARBA00022840"/>
    </source>
</evidence>
<accession>A0A5A8DYE7</accession>
<keyword evidence="6 9" id="KW-1133">Transmembrane helix</keyword>
<protein>
    <recommendedName>
        <fullName evidence="15">Cation-transporting P-type ATPase N-terminal domain-containing protein</fullName>
    </recommendedName>
</protein>
<dbReference type="PRINTS" id="PR00120">
    <property type="entry name" value="HATPASE"/>
</dbReference>
<dbReference type="InterPro" id="IPR036412">
    <property type="entry name" value="HAD-like_sf"/>
</dbReference>
<reference evidence="13 14" key="1">
    <citation type="submission" date="2019-07" db="EMBL/GenBank/DDBJ databases">
        <title>Genomes of Cafeteria roenbergensis.</title>
        <authorList>
            <person name="Fischer M.G."/>
            <person name="Hackl T."/>
            <person name="Roman M."/>
        </authorList>
    </citation>
    <scope>NUCLEOTIDE SEQUENCE [LARGE SCALE GENOMIC DNA]</scope>
    <source>
        <strain evidence="13 14">RCC970-E3</strain>
    </source>
</reference>
<evidence type="ECO:0000313" key="13">
    <source>
        <dbReference type="EMBL" id="KAA0168820.1"/>
    </source>
</evidence>
<dbReference type="InterPro" id="IPR018303">
    <property type="entry name" value="ATPase_P-typ_P_site"/>
</dbReference>
<keyword evidence="7 9" id="KW-0472">Membrane</keyword>
<dbReference type="SUPFAM" id="SSF81653">
    <property type="entry name" value="Calcium ATPase, transduction domain A"/>
    <property type="match status" value="1"/>
</dbReference>
<dbReference type="InterPro" id="IPR023214">
    <property type="entry name" value="HAD_sf"/>
</dbReference>
<evidence type="ECO:0000259" key="11">
    <source>
        <dbReference type="Pfam" id="PF00689"/>
    </source>
</evidence>
<dbReference type="InterPro" id="IPR059000">
    <property type="entry name" value="ATPase_P-type_domA"/>
</dbReference>
<dbReference type="GO" id="GO:0016020">
    <property type="term" value="C:membrane"/>
    <property type="evidence" value="ECO:0007669"/>
    <property type="project" value="UniProtKB-SubCell"/>
</dbReference>
<gene>
    <name evidence="13" type="ORF">FNF28_02367</name>
</gene>
<feature type="transmembrane region" description="Helical" evidence="9">
    <location>
        <begin position="241"/>
        <end position="258"/>
    </location>
</feature>
<dbReference type="Gene3D" id="3.40.1110.10">
    <property type="entry name" value="Calcium-transporting ATPase, cytoplasmic domain N"/>
    <property type="match status" value="1"/>
</dbReference>
<dbReference type="InterPro" id="IPR004014">
    <property type="entry name" value="ATPase_P-typ_cation-transptr_N"/>
</dbReference>
<dbReference type="Proteomes" id="UP000324907">
    <property type="component" value="Unassembled WGS sequence"/>
</dbReference>
<feature type="domain" description="P-type ATPase A" evidence="10">
    <location>
        <begin position="106"/>
        <end position="219"/>
    </location>
</feature>
<dbReference type="PRINTS" id="PR00119">
    <property type="entry name" value="CATATPASE"/>
</dbReference>
<keyword evidence="5" id="KW-1278">Translocase</keyword>
<dbReference type="InterPro" id="IPR008250">
    <property type="entry name" value="ATPase_P-typ_transduc_dom_A_sf"/>
</dbReference>
<dbReference type="InterPro" id="IPR006068">
    <property type="entry name" value="ATPase_P-typ_cation-transptr_C"/>
</dbReference>
<evidence type="ECO:0000256" key="6">
    <source>
        <dbReference type="ARBA" id="ARBA00022989"/>
    </source>
</evidence>
<dbReference type="GO" id="GO:0016887">
    <property type="term" value="F:ATP hydrolysis activity"/>
    <property type="evidence" value="ECO:0007669"/>
    <property type="project" value="InterPro"/>
</dbReference>
<dbReference type="NCBIfam" id="TIGR01494">
    <property type="entry name" value="ATPase_P-type"/>
    <property type="match status" value="2"/>
</dbReference>
<feature type="domain" description="Cation-transporting P-type ATPase C-terminal" evidence="11">
    <location>
        <begin position="855"/>
        <end position="1025"/>
    </location>
</feature>
<evidence type="ECO:0000259" key="12">
    <source>
        <dbReference type="Pfam" id="PF00690"/>
    </source>
</evidence>
<evidence type="ECO:0000256" key="9">
    <source>
        <dbReference type="SAM" id="Phobius"/>
    </source>
</evidence>
<evidence type="ECO:0000256" key="5">
    <source>
        <dbReference type="ARBA" id="ARBA00022967"/>
    </source>
</evidence>
<dbReference type="Gene3D" id="1.20.1110.10">
    <property type="entry name" value="Calcium-transporting ATPase, transmembrane domain"/>
    <property type="match status" value="2"/>
</dbReference>
<keyword evidence="2 9" id="KW-0812">Transmembrane</keyword>
<evidence type="ECO:0000313" key="14">
    <source>
        <dbReference type="Proteomes" id="UP000324907"/>
    </source>
</evidence>